<keyword evidence="3" id="KW-0520">NAD</keyword>
<comment type="similarity">
    <text evidence="1">Belongs to the Gfo/Idh/MocA family.</text>
</comment>
<dbReference type="PANTHER" id="PTHR43708:SF5">
    <property type="entry name" value="CONSERVED EXPRESSED OXIDOREDUCTASE (EUROFUNG)-RELATED"/>
    <property type="match status" value="1"/>
</dbReference>
<dbReference type="InterPro" id="IPR000683">
    <property type="entry name" value="Gfo/Idh/MocA-like_OxRdtase_N"/>
</dbReference>
<gene>
    <name evidence="6" type="ORF">FM101_05440</name>
</gene>
<keyword evidence="2 6" id="KW-0560">Oxidoreductase</keyword>
<evidence type="ECO:0000256" key="3">
    <source>
        <dbReference type="ARBA" id="ARBA00023027"/>
    </source>
</evidence>
<dbReference type="InterPro" id="IPR055170">
    <property type="entry name" value="GFO_IDH_MocA-like_dom"/>
</dbReference>
<dbReference type="Pfam" id="PF01408">
    <property type="entry name" value="GFO_IDH_MocA"/>
    <property type="match status" value="1"/>
</dbReference>
<dbReference type="GO" id="GO:0050112">
    <property type="term" value="F:inositol 2-dehydrogenase (NAD+) activity"/>
    <property type="evidence" value="ECO:0007669"/>
    <property type="project" value="UniProtKB-EC"/>
</dbReference>
<evidence type="ECO:0000259" key="4">
    <source>
        <dbReference type="Pfam" id="PF01408"/>
    </source>
</evidence>
<evidence type="ECO:0000256" key="1">
    <source>
        <dbReference type="ARBA" id="ARBA00010928"/>
    </source>
</evidence>
<evidence type="ECO:0000259" key="5">
    <source>
        <dbReference type="Pfam" id="PF22725"/>
    </source>
</evidence>
<dbReference type="Proteomes" id="UP000195913">
    <property type="component" value="Unassembled WGS sequence"/>
</dbReference>
<dbReference type="Pfam" id="PF22725">
    <property type="entry name" value="GFO_IDH_MocA_C3"/>
    <property type="match status" value="1"/>
</dbReference>
<feature type="domain" description="GFO/IDH/MocA-like oxidoreductase" evidence="5">
    <location>
        <begin position="136"/>
        <end position="257"/>
    </location>
</feature>
<proteinExistence type="inferred from homology"/>
<evidence type="ECO:0000313" key="7">
    <source>
        <dbReference type="Proteomes" id="UP000195913"/>
    </source>
</evidence>
<dbReference type="RefSeq" id="WP_086996567.1">
    <property type="nucleotide sequence ID" value="NZ_FUHW01000022.1"/>
</dbReference>
<keyword evidence="7" id="KW-1185">Reference proteome</keyword>
<evidence type="ECO:0000313" key="6">
    <source>
        <dbReference type="EMBL" id="SJM58669.1"/>
    </source>
</evidence>
<dbReference type="EMBL" id="FUHW01000022">
    <property type="protein sequence ID" value="SJM58669.1"/>
    <property type="molecule type" value="Genomic_DNA"/>
</dbReference>
<accession>A0A1R4FS00</accession>
<protein>
    <submittedName>
        <fullName evidence="6">Myo-inositol 2-dehydrogenase</fullName>
        <ecNumber evidence="6">1.1.1.18</ecNumber>
    </submittedName>
</protein>
<dbReference type="Gene3D" id="3.30.360.10">
    <property type="entry name" value="Dihydrodipicolinate Reductase, domain 2"/>
    <property type="match status" value="1"/>
</dbReference>
<evidence type="ECO:0000256" key="2">
    <source>
        <dbReference type="ARBA" id="ARBA00023002"/>
    </source>
</evidence>
<dbReference type="PANTHER" id="PTHR43708">
    <property type="entry name" value="CONSERVED EXPRESSED OXIDOREDUCTASE (EUROFUNG)"/>
    <property type="match status" value="1"/>
</dbReference>
<dbReference type="AlphaFoldDB" id="A0A1R4FS00"/>
<reference evidence="6 7" key="1">
    <citation type="submission" date="2017-02" db="EMBL/GenBank/DDBJ databases">
        <authorList>
            <person name="Peterson S.W."/>
        </authorList>
    </citation>
    <scope>NUCLEOTIDE SEQUENCE [LARGE SCALE GENOMIC DNA]</scope>
    <source>
        <strain evidence="6 7">B Ar 00.02</strain>
    </source>
</reference>
<dbReference type="SUPFAM" id="SSF51735">
    <property type="entry name" value="NAD(P)-binding Rossmann-fold domains"/>
    <property type="match status" value="1"/>
</dbReference>
<organism evidence="6 7">
    <name type="scientific">Arthrobacter rhombi</name>
    <dbReference type="NCBI Taxonomy" id="71253"/>
    <lineage>
        <taxon>Bacteria</taxon>
        <taxon>Bacillati</taxon>
        <taxon>Actinomycetota</taxon>
        <taxon>Actinomycetes</taxon>
        <taxon>Micrococcales</taxon>
        <taxon>Micrococcaceae</taxon>
        <taxon>Arthrobacter</taxon>
    </lineage>
</organism>
<dbReference type="GO" id="GO:0000166">
    <property type="term" value="F:nucleotide binding"/>
    <property type="evidence" value="ECO:0007669"/>
    <property type="project" value="InterPro"/>
</dbReference>
<dbReference type="SUPFAM" id="SSF55347">
    <property type="entry name" value="Glyceraldehyde-3-phosphate dehydrogenase-like, C-terminal domain"/>
    <property type="match status" value="1"/>
</dbReference>
<dbReference type="InterPro" id="IPR051317">
    <property type="entry name" value="Gfo/Idh/MocA_oxidoreduct"/>
</dbReference>
<dbReference type="InterPro" id="IPR036291">
    <property type="entry name" value="NAD(P)-bd_dom_sf"/>
</dbReference>
<dbReference type="EC" id="1.1.1.18" evidence="6"/>
<name>A0A1R4FS00_9MICC</name>
<dbReference type="Gene3D" id="3.40.50.720">
    <property type="entry name" value="NAD(P)-binding Rossmann-like Domain"/>
    <property type="match status" value="1"/>
</dbReference>
<sequence>MNPRPKLRTAVLGYGLSGRVFHAPLIAADPDYSLDAIVTSHPVRSADAATAHPETLIIPDAQTLFARAADFDVVVIGTPPATHAPLALEAIGHGLHVVIDKPFAISAAEGREVIAAADAAGVKLSVFQNRRWDADFLTVARVVREGSLGEVHTFESRFERWKPAGLRDWKDSAGISGGGGVLFDLGSHVIDQAVALFGPAAKVHGLTRRISAGGSDADEDASIVIRHQSGVDSHLSVGLHFAVPAPRFRVLGSRAGFEIWGTDGQEAALDAGMKPDDAGYGRVPENQWGRLGVPGSMEPVPSAVGAYPEFYRLFATAVHGNTLLPVDPEDAVATLQIIEDIHGSNRA</sequence>
<feature type="domain" description="Gfo/Idh/MocA-like oxidoreductase N-terminal" evidence="4">
    <location>
        <begin position="7"/>
        <end position="126"/>
    </location>
</feature>